<proteinExistence type="predicted"/>
<accession>A0A2A6CNJ1</accession>
<reference evidence="1" key="2">
    <citation type="submission" date="2022-06" db="UniProtKB">
        <authorList>
            <consortium name="EnsemblMetazoa"/>
        </authorList>
    </citation>
    <scope>IDENTIFICATION</scope>
    <source>
        <strain evidence="1">PS312</strain>
    </source>
</reference>
<dbReference type="Proteomes" id="UP000005239">
    <property type="component" value="Unassembled WGS sequence"/>
</dbReference>
<evidence type="ECO:0000313" key="1">
    <source>
        <dbReference type="EnsemblMetazoa" id="PPA41529.1"/>
    </source>
</evidence>
<evidence type="ECO:0000313" key="2">
    <source>
        <dbReference type="Proteomes" id="UP000005239"/>
    </source>
</evidence>
<name>A0A2A6CNJ1_PRIPA</name>
<dbReference type="PANTHER" id="PTHR34492">
    <property type="entry name" value="GUSTATORY RECEPTOR FAMILY"/>
    <property type="match status" value="1"/>
</dbReference>
<sequence>MIEKSPIDQYFEPVTKSSIYSLCVYEMNELTTLLFFIVICIICPVVYSAEAIAFFTDLIRRNARFSRAVSHLDEMLKVHFLRNGGDHSLRNLRLQRLCGGYSVIQPLFNVRISSLFIVFGDDFMHAPLTELLTSFILVTMCLARYYIITMHPARLHNQVKKTRALFCANIRKWVPFGHTVYTAALVLFSHLEQNDAGVSVWGFALLTKPLILTCEEGTEIIEKSPIDEFFEPVIKALSFYLINVDRGPGYAKLNRLSEGVQIYAIVSASYYILYSIYNLCVYEMSELTTLIFFSLICMFINAVSGLIIMFNWQKNGSIKRLFRILHSANDGNGVINNSESIVRLNRTMRWFRSFVVFYTLSFLIYFAFGPTPYGIDYERLIQILYFEQLFVIYSFTCSYIFVGWCIQIHIYCYCIRVTTCEINNFIQQAIQVRCSSETEAIAFFTDSIRRNARLSIAKFTFFEMTMIIPCVIFFAFSTIMRRHAPLTEFLPSLILVIICLARFHIITMYPARLHNQMKKTRALFSNNIRQWIPFGQSVHTAALVLSSHLEQNDLGVSIWGFALLTKPLILTALSAMTTALAIFLQFSDCQKQMEAEFQNANRALR</sequence>
<dbReference type="PANTHER" id="PTHR34492:SF2">
    <property type="entry name" value="G PROTEIN-COUPLED RECEPTOR"/>
    <property type="match status" value="1"/>
</dbReference>
<dbReference type="EnsemblMetazoa" id="PPA41529.1">
    <property type="protein sequence ID" value="PPA41529.1"/>
    <property type="gene ID" value="WBGene00279898"/>
</dbReference>
<accession>A0A8R1UY92</accession>
<dbReference type="AlphaFoldDB" id="A0A2A6CNJ1"/>
<reference evidence="2" key="1">
    <citation type="journal article" date="2008" name="Nat. Genet.">
        <title>The Pristionchus pacificus genome provides a unique perspective on nematode lifestyle and parasitism.</title>
        <authorList>
            <person name="Dieterich C."/>
            <person name="Clifton S.W."/>
            <person name="Schuster L.N."/>
            <person name="Chinwalla A."/>
            <person name="Delehaunty K."/>
            <person name="Dinkelacker I."/>
            <person name="Fulton L."/>
            <person name="Fulton R."/>
            <person name="Godfrey J."/>
            <person name="Minx P."/>
            <person name="Mitreva M."/>
            <person name="Roeseler W."/>
            <person name="Tian H."/>
            <person name="Witte H."/>
            <person name="Yang S.P."/>
            <person name="Wilson R.K."/>
            <person name="Sommer R.J."/>
        </authorList>
    </citation>
    <scope>NUCLEOTIDE SEQUENCE [LARGE SCALE GENOMIC DNA]</scope>
    <source>
        <strain evidence="2">PS312</strain>
    </source>
</reference>
<protein>
    <submittedName>
        <fullName evidence="1">Uncharacterized protein</fullName>
    </submittedName>
</protein>
<gene>
    <name evidence="1" type="primary">WBGene00279898</name>
</gene>
<dbReference type="OrthoDB" id="5784962at2759"/>
<organism evidence="1 2">
    <name type="scientific">Pristionchus pacificus</name>
    <name type="common">Parasitic nematode worm</name>
    <dbReference type="NCBI Taxonomy" id="54126"/>
    <lineage>
        <taxon>Eukaryota</taxon>
        <taxon>Metazoa</taxon>
        <taxon>Ecdysozoa</taxon>
        <taxon>Nematoda</taxon>
        <taxon>Chromadorea</taxon>
        <taxon>Rhabditida</taxon>
        <taxon>Rhabditina</taxon>
        <taxon>Diplogasteromorpha</taxon>
        <taxon>Diplogasteroidea</taxon>
        <taxon>Neodiplogasteridae</taxon>
        <taxon>Pristionchus</taxon>
    </lineage>
</organism>
<keyword evidence="2" id="KW-1185">Reference proteome</keyword>